<dbReference type="InterPro" id="IPR000182">
    <property type="entry name" value="GNAT_dom"/>
</dbReference>
<dbReference type="PANTHER" id="PTHR34861">
    <property type="match status" value="1"/>
</dbReference>
<organism evidence="2 3">
    <name type="scientific">Saccharothrix ecbatanensis</name>
    <dbReference type="NCBI Taxonomy" id="1105145"/>
    <lineage>
        <taxon>Bacteria</taxon>
        <taxon>Bacillati</taxon>
        <taxon>Actinomycetota</taxon>
        <taxon>Actinomycetes</taxon>
        <taxon>Pseudonocardiales</taxon>
        <taxon>Pseudonocardiaceae</taxon>
        <taxon>Saccharothrix</taxon>
    </lineage>
</organism>
<gene>
    <name evidence="2" type="ORF">F4560_008405</name>
</gene>
<dbReference type="GO" id="GO:0004061">
    <property type="term" value="F:arylformamidase activity"/>
    <property type="evidence" value="ECO:0007669"/>
    <property type="project" value="InterPro"/>
</dbReference>
<dbReference type="GO" id="GO:0016747">
    <property type="term" value="F:acyltransferase activity, transferring groups other than amino-acyl groups"/>
    <property type="evidence" value="ECO:0007669"/>
    <property type="project" value="InterPro"/>
</dbReference>
<accession>A0A7W9HUA5</accession>
<dbReference type="SUPFAM" id="SSF102198">
    <property type="entry name" value="Putative cyclase"/>
    <property type="match status" value="1"/>
</dbReference>
<reference evidence="2 3" key="1">
    <citation type="submission" date="2020-08" db="EMBL/GenBank/DDBJ databases">
        <title>Sequencing the genomes of 1000 actinobacteria strains.</title>
        <authorList>
            <person name="Klenk H.-P."/>
        </authorList>
    </citation>
    <scope>NUCLEOTIDE SEQUENCE [LARGE SCALE GENOMIC DNA]</scope>
    <source>
        <strain evidence="2 3">DSM 45486</strain>
    </source>
</reference>
<dbReference type="Pfam" id="PF13302">
    <property type="entry name" value="Acetyltransf_3"/>
    <property type="match status" value="1"/>
</dbReference>
<keyword evidence="3" id="KW-1185">Reference proteome</keyword>
<evidence type="ECO:0000313" key="2">
    <source>
        <dbReference type="EMBL" id="MBB5808637.1"/>
    </source>
</evidence>
<protein>
    <submittedName>
        <fullName evidence="2">Putative acetyltransferase/kynurenine formamidase</fullName>
    </submittedName>
</protein>
<dbReference type="Gene3D" id="3.50.30.50">
    <property type="entry name" value="Putative cyclase"/>
    <property type="match status" value="1"/>
</dbReference>
<dbReference type="InterPro" id="IPR016181">
    <property type="entry name" value="Acyl_CoA_acyltransferase"/>
</dbReference>
<dbReference type="AlphaFoldDB" id="A0A7W9HUA5"/>
<proteinExistence type="predicted"/>
<dbReference type="InterPro" id="IPR037175">
    <property type="entry name" value="KFase_sf"/>
</dbReference>
<keyword evidence="2" id="KW-0808">Transferase</keyword>
<name>A0A7W9HUA5_9PSEU</name>
<dbReference type="Pfam" id="PF04199">
    <property type="entry name" value="Cyclase"/>
    <property type="match status" value="1"/>
</dbReference>
<dbReference type="PANTHER" id="PTHR34861:SF10">
    <property type="entry name" value="CYCLASE"/>
    <property type="match status" value="1"/>
</dbReference>
<dbReference type="CDD" id="cd04301">
    <property type="entry name" value="NAT_SF"/>
    <property type="match status" value="1"/>
</dbReference>
<dbReference type="RefSeq" id="WP_246477950.1">
    <property type="nucleotide sequence ID" value="NZ_JACHMO010000001.1"/>
</dbReference>
<dbReference type="GO" id="GO:0019441">
    <property type="term" value="P:L-tryptophan catabolic process to kynurenine"/>
    <property type="evidence" value="ECO:0007669"/>
    <property type="project" value="InterPro"/>
</dbReference>
<dbReference type="Proteomes" id="UP000552097">
    <property type="component" value="Unassembled WGS sequence"/>
</dbReference>
<dbReference type="Gene3D" id="3.40.630.30">
    <property type="match status" value="1"/>
</dbReference>
<sequence>MTSLALTAPTTSLHTAWLDARDDWGPGVHEDGFGLWPSDEVDSHAGFTAWVARLAAESDPARSETGGMRCTYRWITEDGRVLGGIALRYGLDDFVQRFGHIGYGIRPSARRRGLATWALGRILDEAHSTGLDRVLIICEADNVPSMKTIERHGGVLEDIRHSEDGAVRRYWVDLTNRVTRGVDAGMTAQRPMPTQDDVLGYFDTLSNWGRWGDDDELGTLNHITDDVRLAAARAVRHGRSVSCAWEVAVPEEMERSTTTCPCAADMPGAENMPLPGFRNDRSWGFSTERLGITFHGNTITHVDSPCHIFWDGTMYNGRSHSLVDAATGSGWAAVTAAANGIITRGVLLDIAKVRDVPWLEPGEGVFPQDLEEAERRQGVRVRPGDAVLLRTGYGRARHETGASGGFTQAGWHASCLPWLHEREVALIGADTPQDVQPSGYEDVLMPVHAVSLVAMGLWLLDNCDLEACATTAAELGQWDFQLAAAPVRFAGTSGSPVNPIATF</sequence>
<dbReference type="InterPro" id="IPR007325">
    <property type="entry name" value="KFase/CYL"/>
</dbReference>
<comment type="caution">
    <text evidence="2">The sequence shown here is derived from an EMBL/GenBank/DDBJ whole genome shotgun (WGS) entry which is preliminary data.</text>
</comment>
<feature type="domain" description="N-acetyltransferase" evidence="1">
    <location>
        <begin position="33"/>
        <end position="189"/>
    </location>
</feature>
<evidence type="ECO:0000313" key="3">
    <source>
        <dbReference type="Proteomes" id="UP000552097"/>
    </source>
</evidence>
<dbReference type="EMBL" id="JACHMO010000001">
    <property type="protein sequence ID" value="MBB5808637.1"/>
    <property type="molecule type" value="Genomic_DNA"/>
</dbReference>
<dbReference type="SUPFAM" id="SSF55729">
    <property type="entry name" value="Acyl-CoA N-acyltransferases (Nat)"/>
    <property type="match status" value="1"/>
</dbReference>
<evidence type="ECO:0000259" key="1">
    <source>
        <dbReference type="PROSITE" id="PS51186"/>
    </source>
</evidence>
<dbReference type="PROSITE" id="PS51186">
    <property type="entry name" value="GNAT"/>
    <property type="match status" value="1"/>
</dbReference>